<evidence type="ECO:0000256" key="3">
    <source>
        <dbReference type="ARBA" id="ARBA00023163"/>
    </source>
</evidence>
<dbReference type="CDD" id="cd06267">
    <property type="entry name" value="PBP1_LacI_sugar_binding-like"/>
    <property type="match status" value="1"/>
</dbReference>
<dbReference type="SMART" id="SM00354">
    <property type="entry name" value="HTH_LACI"/>
    <property type="match status" value="1"/>
</dbReference>
<dbReference type="EMBL" id="SFCC01000012">
    <property type="protein sequence ID" value="RZQ61505.1"/>
    <property type="molecule type" value="Genomic_DNA"/>
</dbReference>
<dbReference type="GO" id="GO:0003700">
    <property type="term" value="F:DNA-binding transcription factor activity"/>
    <property type="evidence" value="ECO:0007669"/>
    <property type="project" value="TreeGrafter"/>
</dbReference>
<evidence type="ECO:0000256" key="2">
    <source>
        <dbReference type="ARBA" id="ARBA00023125"/>
    </source>
</evidence>
<comment type="caution">
    <text evidence="5">The sequence shown here is derived from an EMBL/GenBank/DDBJ whole genome shotgun (WGS) entry which is preliminary data.</text>
</comment>
<evidence type="ECO:0000313" key="6">
    <source>
        <dbReference type="Proteomes" id="UP000292003"/>
    </source>
</evidence>
<dbReference type="Gene3D" id="1.10.260.40">
    <property type="entry name" value="lambda repressor-like DNA-binding domains"/>
    <property type="match status" value="1"/>
</dbReference>
<evidence type="ECO:0000256" key="1">
    <source>
        <dbReference type="ARBA" id="ARBA00023015"/>
    </source>
</evidence>
<dbReference type="PROSITE" id="PS50932">
    <property type="entry name" value="HTH_LACI_2"/>
    <property type="match status" value="1"/>
</dbReference>
<feature type="domain" description="HTH lacI-type" evidence="4">
    <location>
        <begin position="22"/>
        <end position="77"/>
    </location>
</feature>
<evidence type="ECO:0000259" key="4">
    <source>
        <dbReference type="PROSITE" id="PS50932"/>
    </source>
</evidence>
<dbReference type="SUPFAM" id="SSF47413">
    <property type="entry name" value="lambda repressor-like DNA-binding domains"/>
    <property type="match status" value="1"/>
</dbReference>
<dbReference type="InterPro" id="IPR028082">
    <property type="entry name" value="Peripla_BP_I"/>
</dbReference>
<dbReference type="AlphaFoldDB" id="A0A4V2ELG7"/>
<reference evidence="5 6" key="1">
    <citation type="submission" date="2019-02" db="EMBL/GenBank/DDBJ databases">
        <title>Draft genome sequence of Amycolatopsis sp. 8-3EHSu isolated from roots of Suaeda maritima.</title>
        <authorList>
            <person name="Duangmal K."/>
            <person name="Chantavorakit T."/>
        </authorList>
    </citation>
    <scope>NUCLEOTIDE SEQUENCE [LARGE SCALE GENOMIC DNA]</scope>
    <source>
        <strain evidence="5 6">8-3EHSu</strain>
    </source>
</reference>
<dbReference type="InterPro" id="IPR001761">
    <property type="entry name" value="Peripla_BP/Lac1_sug-bd_dom"/>
</dbReference>
<evidence type="ECO:0000313" key="5">
    <source>
        <dbReference type="EMBL" id="RZQ61505.1"/>
    </source>
</evidence>
<proteinExistence type="predicted"/>
<dbReference type="Pfam" id="PF00356">
    <property type="entry name" value="LacI"/>
    <property type="match status" value="1"/>
</dbReference>
<organism evidence="5 6">
    <name type="scientific">Amycolatopsis suaedae</name>
    <dbReference type="NCBI Taxonomy" id="2510978"/>
    <lineage>
        <taxon>Bacteria</taxon>
        <taxon>Bacillati</taxon>
        <taxon>Actinomycetota</taxon>
        <taxon>Actinomycetes</taxon>
        <taxon>Pseudonocardiales</taxon>
        <taxon>Pseudonocardiaceae</taxon>
        <taxon>Amycolatopsis</taxon>
    </lineage>
</organism>
<gene>
    <name evidence="5" type="ORF">EWH70_24370</name>
</gene>
<dbReference type="CDD" id="cd01392">
    <property type="entry name" value="HTH_LacI"/>
    <property type="match status" value="1"/>
</dbReference>
<dbReference type="PROSITE" id="PS00356">
    <property type="entry name" value="HTH_LACI_1"/>
    <property type="match status" value="1"/>
</dbReference>
<keyword evidence="3" id="KW-0804">Transcription</keyword>
<dbReference type="OrthoDB" id="3226810at2"/>
<accession>A0A4V2ELG7</accession>
<dbReference type="Pfam" id="PF00532">
    <property type="entry name" value="Peripla_BP_1"/>
    <property type="match status" value="1"/>
</dbReference>
<dbReference type="Proteomes" id="UP000292003">
    <property type="component" value="Unassembled WGS sequence"/>
</dbReference>
<dbReference type="PANTHER" id="PTHR30146:SF153">
    <property type="entry name" value="LACTOSE OPERON REPRESSOR"/>
    <property type="match status" value="1"/>
</dbReference>
<dbReference type="InterPro" id="IPR010982">
    <property type="entry name" value="Lambda_DNA-bd_dom_sf"/>
</dbReference>
<protein>
    <submittedName>
        <fullName evidence="5">LacI family transcriptional regulator</fullName>
    </submittedName>
</protein>
<keyword evidence="6" id="KW-1185">Reference proteome</keyword>
<keyword evidence="2" id="KW-0238">DNA-binding</keyword>
<keyword evidence="1" id="KW-0805">Transcription regulation</keyword>
<dbReference type="PANTHER" id="PTHR30146">
    <property type="entry name" value="LACI-RELATED TRANSCRIPTIONAL REPRESSOR"/>
    <property type="match status" value="1"/>
</dbReference>
<dbReference type="InterPro" id="IPR000843">
    <property type="entry name" value="HTH_LacI"/>
</dbReference>
<dbReference type="GO" id="GO:0000976">
    <property type="term" value="F:transcription cis-regulatory region binding"/>
    <property type="evidence" value="ECO:0007669"/>
    <property type="project" value="TreeGrafter"/>
</dbReference>
<name>A0A4V2ELG7_9PSEU</name>
<sequence length="353" mass="37193">MRCVVTDIPGGEAKGRKAGSRVTLHDVAREAGVSYATASRAVHPGTRKVKEAARNRVLAAAAKLNYTPNLPAQAVARGSTMTVALVVGDVVDPYFSSLAAGARRAADDAGLTLTMAVTGGDPARELEIVRHLRGQRPQAIVVTGSRLTAGLHQDELIDELRTFERTGGRVVLISQPELPFPTIALQNRDGSRRLAAAIKRLGYRRPAVLRGPLQQRTSQERLDGVADEYELAPAHVIEAAFTRDGGYAAMRTLIERGLGDIDVIVALNDVMAIGAMSALRDAGIVPGRQIGVAGFDDLPTASDVIPTLTTVAAPLTVMGARAVQLALTDAATSGPEKVTTEVVIRDSTPPRPA</sequence>
<dbReference type="Gene3D" id="3.40.50.2300">
    <property type="match status" value="2"/>
</dbReference>
<dbReference type="SUPFAM" id="SSF53822">
    <property type="entry name" value="Periplasmic binding protein-like I"/>
    <property type="match status" value="1"/>
</dbReference>